<dbReference type="Gene3D" id="1.10.357.10">
    <property type="entry name" value="Tetracycline Repressor, domain 2"/>
    <property type="match status" value="1"/>
</dbReference>
<dbReference type="InterPro" id="IPR036271">
    <property type="entry name" value="Tet_transcr_reg_TetR-rel_C_sf"/>
</dbReference>
<dbReference type="PANTHER" id="PTHR30055:SF234">
    <property type="entry name" value="HTH-TYPE TRANSCRIPTIONAL REGULATOR BETI"/>
    <property type="match status" value="1"/>
</dbReference>
<dbReference type="SUPFAM" id="SSF48498">
    <property type="entry name" value="Tetracyclin repressor-like, C-terminal domain"/>
    <property type="match status" value="1"/>
</dbReference>
<feature type="DNA-binding region" description="H-T-H motif" evidence="4">
    <location>
        <begin position="30"/>
        <end position="49"/>
    </location>
</feature>
<dbReference type="Proteomes" id="UP000477722">
    <property type="component" value="Unassembled WGS sequence"/>
</dbReference>
<evidence type="ECO:0000259" key="5">
    <source>
        <dbReference type="PROSITE" id="PS50977"/>
    </source>
</evidence>
<gene>
    <name evidence="6" type="ORF">G5C65_06195</name>
</gene>
<dbReference type="AlphaFoldDB" id="A0A6G4WSX9"/>
<name>A0A6G4WSX9_9ACTN</name>
<evidence type="ECO:0000256" key="4">
    <source>
        <dbReference type="PROSITE-ProRule" id="PRU00335"/>
    </source>
</evidence>
<reference evidence="6 7" key="1">
    <citation type="submission" date="2020-02" db="EMBL/GenBank/DDBJ databases">
        <title>Whole-genome analyses of novel actinobacteria.</title>
        <authorList>
            <person name="Sahin N."/>
            <person name="Tatar D."/>
        </authorList>
    </citation>
    <scope>NUCLEOTIDE SEQUENCE [LARGE SCALE GENOMIC DNA]</scope>
    <source>
        <strain evidence="6 7">SB3404</strain>
    </source>
</reference>
<keyword evidence="2 4" id="KW-0238">DNA-binding</keyword>
<dbReference type="GO" id="GO:0003700">
    <property type="term" value="F:DNA-binding transcription factor activity"/>
    <property type="evidence" value="ECO:0007669"/>
    <property type="project" value="TreeGrafter"/>
</dbReference>
<evidence type="ECO:0000256" key="1">
    <source>
        <dbReference type="ARBA" id="ARBA00023015"/>
    </source>
</evidence>
<proteinExistence type="predicted"/>
<dbReference type="InterPro" id="IPR001647">
    <property type="entry name" value="HTH_TetR"/>
</dbReference>
<comment type="caution">
    <text evidence="6">The sequence shown here is derived from an EMBL/GenBank/DDBJ whole genome shotgun (WGS) entry which is preliminary data.</text>
</comment>
<accession>A0A6G4WSX9</accession>
<feature type="domain" description="HTH tetR-type" evidence="5">
    <location>
        <begin position="7"/>
        <end position="67"/>
    </location>
</feature>
<dbReference type="InterPro" id="IPR023772">
    <property type="entry name" value="DNA-bd_HTH_TetR-type_CS"/>
</dbReference>
<evidence type="ECO:0000256" key="2">
    <source>
        <dbReference type="ARBA" id="ARBA00023125"/>
    </source>
</evidence>
<organism evidence="6 7">
    <name type="scientific">Streptomyces boncukensis</name>
    <dbReference type="NCBI Taxonomy" id="2711219"/>
    <lineage>
        <taxon>Bacteria</taxon>
        <taxon>Bacillati</taxon>
        <taxon>Actinomycetota</taxon>
        <taxon>Actinomycetes</taxon>
        <taxon>Kitasatosporales</taxon>
        <taxon>Streptomycetaceae</taxon>
        <taxon>Streptomyces</taxon>
    </lineage>
</organism>
<keyword evidence="3" id="KW-0804">Transcription</keyword>
<dbReference type="SUPFAM" id="SSF46689">
    <property type="entry name" value="Homeodomain-like"/>
    <property type="match status" value="1"/>
</dbReference>
<dbReference type="RefSeq" id="WP_165297610.1">
    <property type="nucleotide sequence ID" value="NZ_JAAKZZ010000038.1"/>
</dbReference>
<sequence length="195" mass="20039">MTQERAAATRERLLRAAAREFAESGYAGTSLQAVCRTAGVSMGALTFHFPAKRSLAAAVVRAGAVAARPLAERAAVSGGDSLSAVAGLSCDLAALLAHCPMARAAARLDSEQIAAAGVWGEAWEPAVREMLHHACEGGQLSAGVAVETVIQLNAHLLHGVSVALRACPERDAVEGLERVWGAVLQGLRAPASAAR</sequence>
<evidence type="ECO:0000313" key="6">
    <source>
        <dbReference type="EMBL" id="NGO67952.1"/>
    </source>
</evidence>
<dbReference type="GO" id="GO:0000976">
    <property type="term" value="F:transcription cis-regulatory region binding"/>
    <property type="evidence" value="ECO:0007669"/>
    <property type="project" value="TreeGrafter"/>
</dbReference>
<evidence type="ECO:0000313" key="7">
    <source>
        <dbReference type="Proteomes" id="UP000477722"/>
    </source>
</evidence>
<dbReference type="InterPro" id="IPR050109">
    <property type="entry name" value="HTH-type_TetR-like_transc_reg"/>
</dbReference>
<dbReference type="PROSITE" id="PS01081">
    <property type="entry name" value="HTH_TETR_1"/>
    <property type="match status" value="1"/>
</dbReference>
<dbReference type="PROSITE" id="PS50977">
    <property type="entry name" value="HTH_TETR_2"/>
    <property type="match status" value="1"/>
</dbReference>
<dbReference type="PRINTS" id="PR00455">
    <property type="entry name" value="HTHTETR"/>
</dbReference>
<dbReference type="PANTHER" id="PTHR30055">
    <property type="entry name" value="HTH-TYPE TRANSCRIPTIONAL REGULATOR RUTR"/>
    <property type="match status" value="1"/>
</dbReference>
<protein>
    <submittedName>
        <fullName evidence="6">TetR/AcrR family transcriptional regulator</fullName>
    </submittedName>
</protein>
<keyword evidence="1" id="KW-0805">Transcription regulation</keyword>
<dbReference type="InterPro" id="IPR009057">
    <property type="entry name" value="Homeodomain-like_sf"/>
</dbReference>
<dbReference type="EMBL" id="JAAKZZ010000038">
    <property type="protein sequence ID" value="NGO67952.1"/>
    <property type="molecule type" value="Genomic_DNA"/>
</dbReference>
<evidence type="ECO:0000256" key="3">
    <source>
        <dbReference type="ARBA" id="ARBA00023163"/>
    </source>
</evidence>
<dbReference type="Pfam" id="PF00440">
    <property type="entry name" value="TetR_N"/>
    <property type="match status" value="1"/>
</dbReference>
<keyword evidence="7" id="KW-1185">Reference proteome</keyword>